<evidence type="ECO:0000256" key="5">
    <source>
        <dbReference type="ARBA" id="ARBA00022787"/>
    </source>
</evidence>
<dbReference type="PANTHER" id="PTHR34944:SF2">
    <property type="entry name" value="MITOCHONDRIAL IMPORT RECEPTOR SUBUNIT TOM7"/>
    <property type="match status" value="1"/>
</dbReference>
<protein>
    <recommendedName>
        <fullName evidence="12">Mitochondrial import receptor subunit TOM7-1</fullName>
    </recommendedName>
</protein>
<dbReference type="Pfam" id="PF08038">
    <property type="entry name" value="Tom7"/>
    <property type="match status" value="1"/>
</dbReference>
<keyword evidence="9" id="KW-0472">Membrane</keyword>
<dbReference type="AlphaFoldDB" id="A0A9Q1MKC3"/>
<dbReference type="GO" id="GO:0030150">
    <property type="term" value="P:protein import into mitochondrial matrix"/>
    <property type="evidence" value="ECO:0007669"/>
    <property type="project" value="InterPro"/>
</dbReference>
<keyword evidence="4" id="KW-0812">Transmembrane</keyword>
<sequence>MSSKIMLKPKGKNTKKAAAADEDDGAVAMVGKFVKEWGTWTAKKAKVITHYGFIPLVIIIGMNSEPKPSLSQILSPVDNDQVAGLAGVWKVFCLYKALADFALLRSG</sequence>
<evidence type="ECO:0008006" key="12">
    <source>
        <dbReference type="Google" id="ProtNLM"/>
    </source>
</evidence>
<proteinExistence type="inferred from homology"/>
<evidence type="ECO:0000313" key="10">
    <source>
        <dbReference type="EMBL" id="KAJ8562423.1"/>
    </source>
</evidence>
<comment type="caution">
    <text evidence="10">The sequence shown here is derived from an EMBL/GenBank/DDBJ whole genome shotgun (WGS) entry which is preliminary data.</text>
</comment>
<keyword evidence="8" id="KW-0496">Mitochondrion</keyword>
<keyword evidence="5" id="KW-1000">Mitochondrion outer membrane</keyword>
<dbReference type="PANTHER" id="PTHR34944">
    <property type="entry name" value="MITOCHONDRIAL IMPORT RECEPTOR SUBUNIT TOM7"/>
    <property type="match status" value="1"/>
</dbReference>
<dbReference type="OrthoDB" id="284357at2759"/>
<dbReference type="GO" id="GO:0005742">
    <property type="term" value="C:mitochondrial outer membrane translocase complex"/>
    <property type="evidence" value="ECO:0007669"/>
    <property type="project" value="InterPro"/>
</dbReference>
<dbReference type="InterPro" id="IPR012621">
    <property type="entry name" value="Tom7"/>
</dbReference>
<keyword evidence="7" id="KW-1133">Transmembrane helix</keyword>
<evidence type="ECO:0000256" key="7">
    <source>
        <dbReference type="ARBA" id="ARBA00022989"/>
    </source>
</evidence>
<evidence type="ECO:0000256" key="6">
    <source>
        <dbReference type="ARBA" id="ARBA00022927"/>
    </source>
</evidence>
<evidence type="ECO:0000256" key="8">
    <source>
        <dbReference type="ARBA" id="ARBA00023128"/>
    </source>
</evidence>
<evidence type="ECO:0000313" key="11">
    <source>
        <dbReference type="Proteomes" id="UP001152561"/>
    </source>
</evidence>
<dbReference type="Proteomes" id="UP001152561">
    <property type="component" value="Unassembled WGS sequence"/>
</dbReference>
<keyword evidence="6" id="KW-0653">Protein transport</keyword>
<evidence type="ECO:0000256" key="1">
    <source>
        <dbReference type="ARBA" id="ARBA00004572"/>
    </source>
</evidence>
<comment type="similarity">
    <text evidence="2">Belongs to the Tom7 family.</text>
</comment>
<gene>
    <name evidence="10" type="ORF">K7X08_011714</name>
</gene>
<keyword evidence="11" id="KW-1185">Reference proteome</keyword>
<accession>A0A9Q1MKC3</accession>
<evidence type="ECO:0000256" key="2">
    <source>
        <dbReference type="ARBA" id="ARBA00010917"/>
    </source>
</evidence>
<keyword evidence="3" id="KW-0813">Transport</keyword>
<comment type="subcellular location">
    <subcellularLocation>
        <location evidence="1">Mitochondrion outer membrane</location>
        <topology evidence="1">Single-pass membrane protein</topology>
    </subcellularLocation>
</comment>
<evidence type="ECO:0000256" key="9">
    <source>
        <dbReference type="ARBA" id="ARBA00023136"/>
    </source>
</evidence>
<name>A0A9Q1MKC3_9SOLA</name>
<organism evidence="10 11">
    <name type="scientific">Anisodus acutangulus</name>
    <dbReference type="NCBI Taxonomy" id="402998"/>
    <lineage>
        <taxon>Eukaryota</taxon>
        <taxon>Viridiplantae</taxon>
        <taxon>Streptophyta</taxon>
        <taxon>Embryophyta</taxon>
        <taxon>Tracheophyta</taxon>
        <taxon>Spermatophyta</taxon>
        <taxon>Magnoliopsida</taxon>
        <taxon>eudicotyledons</taxon>
        <taxon>Gunneridae</taxon>
        <taxon>Pentapetalae</taxon>
        <taxon>asterids</taxon>
        <taxon>lamiids</taxon>
        <taxon>Solanales</taxon>
        <taxon>Solanaceae</taxon>
        <taxon>Solanoideae</taxon>
        <taxon>Hyoscyameae</taxon>
        <taxon>Anisodus</taxon>
    </lineage>
</organism>
<evidence type="ECO:0000256" key="3">
    <source>
        <dbReference type="ARBA" id="ARBA00022448"/>
    </source>
</evidence>
<dbReference type="EMBL" id="JAJAGQ010000005">
    <property type="protein sequence ID" value="KAJ8562423.1"/>
    <property type="molecule type" value="Genomic_DNA"/>
</dbReference>
<evidence type="ECO:0000256" key="4">
    <source>
        <dbReference type="ARBA" id="ARBA00022692"/>
    </source>
</evidence>
<reference evidence="11" key="1">
    <citation type="journal article" date="2023" name="Proc. Natl. Acad. Sci. U.S.A.">
        <title>Genomic and structural basis for evolution of tropane alkaloid biosynthesis.</title>
        <authorList>
            <person name="Wanga Y.-J."/>
            <person name="Taina T."/>
            <person name="Yua J.-Y."/>
            <person name="Lia J."/>
            <person name="Xua B."/>
            <person name="Chenc J."/>
            <person name="D'Auriad J.C."/>
            <person name="Huanga J.-P."/>
            <person name="Huanga S.-X."/>
        </authorList>
    </citation>
    <scope>NUCLEOTIDE SEQUENCE [LARGE SCALE GENOMIC DNA]</scope>
    <source>
        <strain evidence="11">cv. KIB-2019</strain>
    </source>
</reference>